<gene>
    <name evidence="9" type="primary">rbsK</name>
    <name evidence="11" type="ORF">IAA19_08655</name>
</gene>
<evidence type="ECO:0000256" key="2">
    <source>
        <dbReference type="ARBA" id="ARBA00022723"/>
    </source>
</evidence>
<feature type="binding site" evidence="9">
    <location>
        <position position="291"/>
    </location>
    <ligand>
        <name>K(+)</name>
        <dbReference type="ChEBI" id="CHEBI:29103"/>
    </ligand>
</feature>
<comment type="function">
    <text evidence="9">Catalyzes the phosphorylation of ribose at O-5 in a reaction requiring ATP and magnesium. The resulting D-ribose-5-phosphate can then be used either for sythesis of nucleotides, histidine, and tryptophan, or as a component of the pentose phosphate pathway.</text>
</comment>
<comment type="similarity">
    <text evidence="9">Belongs to the carbohydrate kinase PfkB family. Ribokinase subfamily.</text>
</comment>
<dbReference type="Gene3D" id="3.40.1190.20">
    <property type="match status" value="1"/>
</dbReference>
<evidence type="ECO:0000256" key="9">
    <source>
        <dbReference type="HAMAP-Rule" id="MF_01987"/>
    </source>
</evidence>
<sequence length="308" mass="32144">MHNVVVFGSLNMDLAIESERMPKQGETIPGWGFFVNAGGKGANQAVAAAKSGVPTYLIGAVGNDAFGDQLVSGLAGYGVRVDEVFRAGSTETGVAVVLRAQGDNRIILSPGANHALGIDEVNSGLDMLARKGDVFLAQLECDLDTTVEALKSARERGMHTMINLAPPREIPAEAWSYIDTVCVNETECEAVCGIYPDDEDSVRSALEALVALGPKTAIVTLGGRGSAALADGRFIRQEAQRVKVADTTAAGDTFIGVIAAAQVSGLSIEEGMRWASCAAGITASRVGAQQSIPTAVEVDTYLKEVCNE</sequence>
<dbReference type="EMBL" id="DXBM01000072">
    <property type="protein sequence ID" value="HIZ47069.1"/>
    <property type="molecule type" value="Genomic_DNA"/>
</dbReference>
<keyword evidence="1 9" id="KW-0808">Transferase</keyword>
<dbReference type="GO" id="GO:0019303">
    <property type="term" value="P:D-ribose catabolic process"/>
    <property type="evidence" value="ECO:0007669"/>
    <property type="project" value="UniProtKB-UniRule"/>
</dbReference>
<comment type="catalytic activity">
    <reaction evidence="9">
        <text>D-ribose + ATP = D-ribose 5-phosphate + ADP + H(+)</text>
        <dbReference type="Rhea" id="RHEA:13697"/>
        <dbReference type="ChEBI" id="CHEBI:15378"/>
        <dbReference type="ChEBI" id="CHEBI:30616"/>
        <dbReference type="ChEBI" id="CHEBI:47013"/>
        <dbReference type="ChEBI" id="CHEBI:78346"/>
        <dbReference type="ChEBI" id="CHEBI:456216"/>
        <dbReference type="EC" id="2.7.1.15"/>
    </reaction>
</comment>
<protein>
    <recommendedName>
        <fullName evidence="9">Ribokinase</fullName>
        <shortName evidence="9">RK</shortName>
        <ecNumber evidence="9">2.7.1.15</ecNumber>
    </recommendedName>
</protein>
<comment type="subunit">
    <text evidence="9">Homodimer.</text>
</comment>
<dbReference type="EC" id="2.7.1.15" evidence="9"/>
<evidence type="ECO:0000256" key="7">
    <source>
        <dbReference type="ARBA" id="ARBA00022958"/>
    </source>
</evidence>
<dbReference type="InterPro" id="IPR029056">
    <property type="entry name" value="Ribokinase-like"/>
</dbReference>
<keyword evidence="3 9" id="KW-0547">Nucleotide-binding</keyword>
<feature type="binding site" evidence="9">
    <location>
        <position position="282"/>
    </location>
    <ligand>
        <name>K(+)</name>
        <dbReference type="ChEBI" id="CHEBI:29103"/>
    </ligand>
</feature>
<dbReference type="Proteomes" id="UP000824062">
    <property type="component" value="Unassembled WGS sequence"/>
</dbReference>
<dbReference type="PANTHER" id="PTHR10584">
    <property type="entry name" value="SUGAR KINASE"/>
    <property type="match status" value="1"/>
</dbReference>
<feature type="binding site" evidence="9">
    <location>
        <begin position="11"/>
        <end position="13"/>
    </location>
    <ligand>
        <name>substrate</name>
    </ligand>
</feature>
<feature type="binding site" evidence="9">
    <location>
        <position position="287"/>
    </location>
    <ligand>
        <name>K(+)</name>
        <dbReference type="ChEBI" id="CHEBI:29103"/>
    </ligand>
</feature>
<evidence type="ECO:0000256" key="8">
    <source>
        <dbReference type="ARBA" id="ARBA00023277"/>
    </source>
</evidence>
<keyword evidence="5 9" id="KW-0067">ATP-binding</keyword>
<dbReference type="PANTHER" id="PTHR10584:SF166">
    <property type="entry name" value="RIBOKINASE"/>
    <property type="match status" value="1"/>
</dbReference>
<keyword evidence="4 9" id="KW-0418">Kinase</keyword>
<evidence type="ECO:0000256" key="4">
    <source>
        <dbReference type="ARBA" id="ARBA00022777"/>
    </source>
</evidence>
<feature type="binding site" evidence="9">
    <location>
        <position position="248"/>
    </location>
    <ligand>
        <name>K(+)</name>
        <dbReference type="ChEBI" id="CHEBI:29103"/>
    </ligand>
</feature>
<dbReference type="InterPro" id="IPR002139">
    <property type="entry name" value="Ribo/fructo_kinase"/>
</dbReference>
<dbReference type="GO" id="GO:0046872">
    <property type="term" value="F:metal ion binding"/>
    <property type="evidence" value="ECO:0007669"/>
    <property type="project" value="UniProtKB-KW"/>
</dbReference>
<keyword evidence="2 9" id="KW-0479">Metal-binding</keyword>
<evidence type="ECO:0000259" key="10">
    <source>
        <dbReference type="Pfam" id="PF00294"/>
    </source>
</evidence>
<feature type="binding site" evidence="9">
    <location>
        <position position="246"/>
    </location>
    <ligand>
        <name>K(+)</name>
        <dbReference type="ChEBI" id="CHEBI:29103"/>
    </ligand>
</feature>
<feature type="binding site" evidence="9">
    <location>
        <begin position="220"/>
        <end position="225"/>
    </location>
    <ligand>
        <name>ATP</name>
        <dbReference type="ChEBI" id="CHEBI:30616"/>
    </ligand>
</feature>
<dbReference type="AlphaFoldDB" id="A0A9D2F049"/>
<name>A0A9D2F049_9ACTN</name>
<evidence type="ECO:0000256" key="6">
    <source>
        <dbReference type="ARBA" id="ARBA00022842"/>
    </source>
</evidence>
<feature type="active site" description="Proton acceptor" evidence="9">
    <location>
        <position position="252"/>
    </location>
</feature>
<dbReference type="InterPro" id="IPR011877">
    <property type="entry name" value="Ribokinase"/>
</dbReference>
<dbReference type="InterPro" id="IPR011611">
    <property type="entry name" value="PfkB_dom"/>
</dbReference>
<reference evidence="11" key="1">
    <citation type="journal article" date="2021" name="PeerJ">
        <title>Extensive microbial diversity within the chicken gut microbiome revealed by metagenomics and culture.</title>
        <authorList>
            <person name="Gilroy R."/>
            <person name="Ravi A."/>
            <person name="Getino M."/>
            <person name="Pursley I."/>
            <person name="Horton D.L."/>
            <person name="Alikhan N.F."/>
            <person name="Baker D."/>
            <person name="Gharbi K."/>
            <person name="Hall N."/>
            <person name="Watson M."/>
            <person name="Adriaenssens E.M."/>
            <person name="Foster-Nyarko E."/>
            <person name="Jarju S."/>
            <person name="Secka A."/>
            <person name="Antonio M."/>
            <person name="Oren A."/>
            <person name="Chaudhuri R.R."/>
            <person name="La Ragione R."/>
            <person name="Hildebrand F."/>
            <person name="Pallen M.J."/>
        </authorList>
    </citation>
    <scope>NUCLEOTIDE SEQUENCE</scope>
    <source>
        <strain evidence="11">ChiHjej12B11-14209</strain>
    </source>
</reference>
<keyword evidence="6 9" id="KW-0460">Magnesium</keyword>
<comment type="caution">
    <text evidence="11">The sequence shown here is derived from an EMBL/GenBank/DDBJ whole genome shotgun (WGS) entry which is preliminary data.</text>
</comment>
<feature type="binding site" evidence="9">
    <location>
        <position position="140"/>
    </location>
    <ligand>
        <name>substrate</name>
    </ligand>
</feature>
<comment type="activity regulation">
    <text evidence="9">Activated by a monovalent cation that binds near, but not in, the active site. The most likely occupant of the site in vivo is potassium. Ion binding induces a conformational change that may alter substrate affinity.</text>
</comment>
<dbReference type="Pfam" id="PF00294">
    <property type="entry name" value="PfkB"/>
    <property type="match status" value="1"/>
</dbReference>
<dbReference type="HAMAP" id="MF_01987">
    <property type="entry name" value="Ribokinase"/>
    <property type="match status" value="1"/>
</dbReference>
<feature type="binding site" evidence="9">
    <location>
        <position position="184"/>
    </location>
    <ligand>
        <name>ATP</name>
        <dbReference type="ChEBI" id="CHEBI:30616"/>
    </ligand>
</feature>
<dbReference type="GO" id="GO:0005737">
    <property type="term" value="C:cytoplasm"/>
    <property type="evidence" value="ECO:0007669"/>
    <property type="project" value="UniProtKB-SubCell"/>
</dbReference>
<organism evidence="11 12">
    <name type="scientific">Candidatus Olsenella pullistercoris</name>
    <dbReference type="NCBI Taxonomy" id="2838712"/>
    <lineage>
        <taxon>Bacteria</taxon>
        <taxon>Bacillati</taxon>
        <taxon>Actinomycetota</taxon>
        <taxon>Coriobacteriia</taxon>
        <taxon>Coriobacteriales</taxon>
        <taxon>Atopobiaceae</taxon>
        <taxon>Olsenella</taxon>
    </lineage>
</organism>
<keyword evidence="8 9" id="KW-0119">Carbohydrate metabolism</keyword>
<accession>A0A9D2F049</accession>
<feature type="binding site" evidence="9">
    <location>
        <begin position="251"/>
        <end position="252"/>
    </location>
    <ligand>
        <name>ATP</name>
        <dbReference type="ChEBI" id="CHEBI:30616"/>
    </ligand>
</feature>
<dbReference type="GO" id="GO:0005524">
    <property type="term" value="F:ATP binding"/>
    <property type="evidence" value="ECO:0007669"/>
    <property type="project" value="UniProtKB-UniRule"/>
</dbReference>
<dbReference type="SUPFAM" id="SSF53613">
    <property type="entry name" value="Ribokinase-like"/>
    <property type="match status" value="1"/>
</dbReference>
<feature type="domain" description="Carbohydrate kinase PfkB" evidence="10">
    <location>
        <begin position="1"/>
        <end position="294"/>
    </location>
</feature>
<evidence type="ECO:0000256" key="3">
    <source>
        <dbReference type="ARBA" id="ARBA00022741"/>
    </source>
</evidence>
<evidence type="ECO:0000313" key="11">
    <source>
        <dbReference type="EMBL" id="HIZ47069.1"/>
    </source>
</evidence>
<proteinExistence type="inferred from homology"/>
<feature type="binding site" evidence="9">
    <location>
        <position position="252"/>
    </location>
    <ligand>
        <name>substrate</name>
    </ligand>
</feature>
<comment type="pathway">
    <text evidence="9">Carbohydrate metabolism; D-ribose degradation; D-ribose 5-phosphate from beta-D-ribopyranose: step 2/2.</text>
</comment>
<keyword evidence="7 9" id="KW-0630">Potassium</keyword>
<dbReference type="GO" id="GO:0004747">
    <property type="term" value="F:ribokinase activity"/>
    <property type="evidence" value="ECO:0007669"/>
    <property type="project" value="UniProtKB-UniRule"/>
</dbReference>
<keyword evidence="9" id="KW-0963">Cytoplasm</keyword>
<comment type="caution">
    <text evidence="9">Lacks conserved residue(s) required for the propagation of feature annotation.</text>
</comment>
<evidence type="ECO:0000256" key="5">
    <source>
        <dbReference type="ARBA" id="ARBA00022840"/>
    </source>
</evidence>
<feature type="binding site" evidence="9">
    <location>
        <position position="285"/>
    </location>
    <ligand>
        <name>K(+)</name>
        <dbReference type="ChEBI" id="CHEBI:29103"/>
    </ligand>
</feature>
<evidence type="ECO:0000256" key="1">
    <source>
        <dbReference type="ARBA" id="ARBA00022679"/>
    </source>
</evidence>
<feature type="binding site" evidence="9">
    <location>
        <begin position="39"/>
        <end position="43"/>
    </location>
    <ligand>
        <name>substrate</name>
    </ligand>
</feature>
<dbReference type="CDD" id="cd01174">
    <property type="entry name" value="ribokinase"/>
    <property type="match status" value="1"/>
</dbReference>
<reference evidence="11" key="2">
    <citation type="submission" date="2021-04" db="EMBL/GenBank/DDBJ databases">
        <authorList>
            <person name="Gilroy R."/>
        </authorList>
    </citation>
    <scope>NUCLEOTIDE SEQUENCE</scope>
    <source>
        <strain evidence="11">ChiHjej12B11-14209</strain>
    </source>
</reference>
<comment type="subcellular location">
    <subcellularLocation>
        <location evidence="9">Cytoplasm</location>
    </subcellularLocation>
</comment>
<evidence type="ECO:0000313" key="12">
    <source>
        <dbReference type="Proteomes" id="UP000824062"/>
    </source>
</evidence>
<comment type="cofactor">
    <cofactor evidence="9">
        <name>Mg(2+)</name>
        <dbReference type="ChEBI" id="CHEBI:18420"/>
    </cofactor>
    <text evidence="9">Requires a divalent cation, most likely magnesium in vivo, as an electrophilic catalyst to aid phosphoryl group transfer. It is the chelate of the metal and the nucleotide that is the actual substrate.</text>
</comment>
<dbReference type="PRINTS" id="PR00990">
    <property type="entry name" value="RIBOKINASE"/>
</dbReference>